<dbReference type="InterPro" id="IPR033123">
    <property type="entry name" value="GH11_dom"/>
</dbReference>
<comment type="catalytic activity">
    <reaction evidence="1 11">
        <text>Endohydrolysis of (1-&gt;4)-beta-D-xylosidic linkages in xylans.</text>
        <dbReference type="EC" id="3.2.1.8"/>
    </reaction>
</comment>
<dbReference type="InterPro" id="IPR018208">
    <property type="entry name" value="GH11_AS_1"/>
</dbReference>
<dbReference type="EMBL" id="GL988044">
    <property type="protein sequence ID" value="EGS19505.1"/>
    <property type="molecule type" value="Genomic_DNA"/>
</dbReference>
<protein>
    <recommendedName>
        <fullName evidence="4 11">endo-1,4-beta-xylanase</fullName>
        <ecNumber evidence="4 11">3.2.1.8</ecNumber>
    </recommendedName>
</protein>
<dbReference type="Pfam" id="PF00457">
    <property type="entry name" value="Glyco_hydro_11"/>
    <property type="match status" value="1"/>
</dbReference>
<dbReference type="SUPFAM" id="SSF49899">
    <property type="entry name" value="Concanavalin A-like lectins/glucanases"/>
    <property type="match status" value="1"/>
</dbReference>
<keyword evidence="12" id="KW-1133">Transmembrane helix</keyword>
<evidence type="ECO:0000256" key="9">
    <source>
        <dbReference type="ARBA" id="ARBA00023295"/>
    </source>
</evidence>
<name>G0SBC5_CHATD</name>
<dbReference type="InterPro" id="IPR052786">
    <property type="entry name" value="Spore_wall_assembly"/>
</dbReference>
<feature type="active site" description="Proton donor" evidence="11">
    <location>
        <position position="192"/>
    </location>
</feature>
<evidence type="ECO:0000256" key="12">
    <source>
        <dbReference type="SAM" id="Phobius"/>
    </source>
</evidence>
<feature type="signal peptide" evidence="13">
    <location>
        <begin position="1"/>
        <end position="18"/>
    </location>
</feature>
<dbReference type="RefSeq" id="XP_006695327.1">
    <property type="nucleotide sequence ID" value="XM_006695264.1"/>
</dbReference>
<dbReference type="PRINTS" id="PR00911">
    <property type="entry name" value="GLHYDRLASE11"/>
</dbReference>
<dbReference type="GO" id="GO:0005628">
    <property type="term" value="C:prospore membrane"/>
    <property type="evidence" value="ECO:0007669"/>
    <property type="project" value="TreeGrafter"/>
</dbReference>
<keyword evidence="12" id="KW-0472">Membrane</keyword>
<accession>G0SBC5</accession>
<feature type="domain" description="GH11" evidence="14">
    <location>
        <begin position="30"/>
        <end position="205"/>
    </location>
</feature>
<evidence type="ECO:0000256" key="6">
    <source>
        <dbReference type="ARBA" id="ARBA00022729"/>
    </source>
</evidence>
<dbReference type="GO" id="GO:0005619">
    <property type="term" value="C:ascospore wall"/>
    <property type="evidence" value="ECO:0007669"/>
    <property type="project" value="TreeGrafter"/>
</dbReference>
<dbReference type="InterPro" id="IPR013319">
    <property type="entry name" value="GH11/12"/>
</dbReference>
<dbReference type="EC" id="3.2.1.8" evidence="4 11"/>
<evidence type="ECO:0000256" key="4">
    <source>
        <dbReference type="ARBA" id="ARBA00012590"/>
    </source>
</evidence>
<keyword evidence="8 11" id="KW-0119">Carbohydrate metabolism</keyword>
<feature type="active site" description="Nucleophile" evidence="11">
    <location>
        <position position="101"/>
    </location>
</feature>
<feature type="transmembrane region" description="Helical" evidence="12">
    <location>
        <begin position="408"/>
        <end position="431"/>
    </location>
</feature>
<dbReference type="eggNOG" id="ENOG502SH72">
    <property type="taxonomic scope" value="Eukaryota"/>
</dbReference>
<dbReference type="HOGENOM" id="CLU_510896_0_0_1"/>
<evidence type="ECO:0000256" key="1">
    <source>
        <dbReference type="ARBA" id="ARBA00000681"/>
    </source>
</evidence>
<feature type="transmembrane region" description="Helical" evidence="12">
    <location>
        <begin position="466"/>
        <end position="499"/>
    </location>
</feature>
<dbReference type="GeneID" id="18259013"/>
<comment type="pathway">
    <text evidence="2 11">Glycan degradation; xylan degradation.</text>
</comment>
<dbReference type="KEGG" id="cthr:CTHT_0049750"/>
<dbReference type="Proteomes" id="UP000008066">
    <property type="component" value="Unassembled WGS sequence"/>
</dbReference>
<evidence type="ECO:0000256" key="3">
    <source>
        <dbReference type="ARBA" id="ARBA00007792"/>
    </source>
</evidence>
<evidence type="ECO:0000256" key="13">
    <source>
        <dbReference type="SAM" id="SignalP"/>
    </source>
</evidence>
<gene>
    <name evidence="15" type="ORF">CTHT_0049750</name>
</gene>
<keyword evidence="10 11" id="KW-0624">Polysaccharide degradation</keyword>
<keyword evidence="5 11" id="KW-0858">Xylan degradation</keyword>
<dbReference type="InterPro" id="IPR013320">
    <property type="entry name" value="ConA-like_dom_sf"/>
</dbReference>
<proteinExistence type="inferred from homology"/>
<dbReference type="AlphaFoldDB" id="G0SBC5"/>
<evidence type="ECO:0000256" key="10">
    <source>
        <dbReference type="ARBA" id="ARBA00023326"/>
    </source>
</evidence>
<dbReference type="PROSITE" id="PS51761">
    <property type="entry name" value="GH11_3"/>
    <property type="match status" value="1"/>
</dbReference>
<evidence type="ECO:0000256" key="2">
    <source>
        <dbReference type="ARBA" id="ARBA00004851"/>
    </source>
</evidence>
<feature type="chain" id="PRO_5003409434" description="endo-1,4-beta-xylanase" evidence="13">
    <location>
        <begin position="19"/>
        <end position="533"/>
    </location>
</feature>
<sequence>MVKLALLTTSLLASGALTSPISNQNHLPSRDVSPRQWGGGGYYFQNWSEGGSNVRCVNGPGGQFSATWNSKGGVITYFGTYNATGPGYLAVYGWTRNPLIEYYIIEAHAELSPNEPWTYMGNFTSPEGDYDIYTSWRINKPSIEGTRTFQQFWSVRKEQRVSGTVTTQRHFDEWAKLGMRLGWHDYVVMAVEGYTADGGWGSAGQATITVHPTFTLSLSLYKMSLSQAAAPTIPAAPTGPTRSRSLLLVPVLRPIYTSVRYIRRAIRAGSYPIRGIWYFLLHPEFYPLFVGRLLPLSIISFIVYLLLFTFTFLPQYLFMLIFQGPASAFINTTVLVLGEGQVIIQALFEGFFVDECQVDIFDATLINYGYTDLIAPQRIIFVDAPNAVRMLGKPTRRAEFWPFSWKQIIELIICLPINLIPYIGNVAFIMITGSRLGKLSHHRWFVLRGLDRREKKREWKLRRWEYLWFGTVAMVLELVPILSFFFLLTTAAGAAMWTARLEEQARVRIGRPITAEDVWNEEVDGPVYHDDPV</sequence>
<keyword evidence="6 13" id="KW-0732">Signal</keyword>
<keyword evidence="16" id="KW-1185">Reference proteome</keyword>
<comment type="similarity">
    <text evidence="3 11">Belongs to the glycosyl hydrolase 11 (cellulase G) family.</text>
</comment>
<dbReference type="GO" id="GO:0045493">
    <property type="term" value="P:xylan catabolic process"/>
    <property type="evidence" value="ECO:0007669"/>
    <property type="project" value="UniProtKB-UniRule"/>
</dbReference>
<keyword evidence="12" id="KW-0812">Transmembrane</keyword>
<evidence type="ECO:0000256" key="8">
    <source>
        <dbReference type="ARBA" id="ARBA00023277"/>
    </source>
</evidence>
<dbReference type="PANTHER" id="PTHR34292">
    <property type="entry name" value="OUTER SPORE WALL PROTEIN LDS1"/>
    <property type="match status" value="1"/>
</dbReference>
<evidence type="ECO:0000256" key="11">
    <source>
        <dbReference type="PROSITE-ProRule" id="PRU01097"/>
    </source>
</evidence>
<evidence type="ECO:0000256" key="5">
    <source>
        <dbReference type="ARBA" id="ARBA00022651"/>
    </source>
</evidence>
<reference evidence="15 16" key="1">
    <citation type="journal article" date="2011" name="Cell">
        <title>Insight into structure and assembly of the nuclear pore complex by utilizing the genome of a eukaryotic thermophile.</title>
        <authorList>
            <person name="Amlacher S."/>
            <person name="Sarges P."/>
            <person name="Flemming D."/>
            <person name="van Noort V."/>
            <person name="Kunze R."/>
            <person name="Devos D.P."/>
            <person name="Arumugam M."/>
            <person name="Bork P."/>
            <person name="Hurt E."/>
        </authorList>
    </citation>
    <scope>NUCLEOTIDE SEQUENCE [LARGE SCALE GENOMIC DNA]</scope>
    <source>
        <strain evidence="16">DSM 1495 / CBS 144.50 / IMI 039719</strain>
    </source>
</reference>
<dbReference type="Gene3D" id="2.60.120.180">
    <property type="match status" value="1"/>
</dbReference>
<dbReference type="UniPathway" id="UPA00114"/>
<organism evidence="16">
    <name type="scientific">Chaetomium thermophilum (strain DSM 1495 / CBS 144.50 / IMI 039719)</name>
    <name type="common">Thermochaetoides thermophila</name>
    <dbReference type="NCBI Taxonomy" id="759272"/>
    <lineage>
        <taxon>Eukaryota</taxon>
        <taxon>Fungi</taxon>
        <taxon>Dikarya</taxon>
        <taxon>Ascomycota</taxon>
        <taxon>Pezizomycotina</taxon>
        <taxon>Sordariomycetes</taxon>
        <taxon>Sordariomycetidae</taxon>
        <taxon>Sordariales</taxon>
        <taxon>Chaetomiaceae</taxon>
        <taxon>Thermochaetoides</taxon>
    </lineage>
</organism>
<evidence type="ECO:0000259" key="14">
    <source>
        <dbReference type="PROSITE" id="PS51761"/>
    </source>
</evidence>
<keyword evidence="9 11" id="KW-0326">Glycosidase</keyword>
<dbReference type="PROSITE" id="PS00776">
    <property type="entry name" value="GH11_1"/>
    <property type="match status" value="1"/>
</dbReference>
<dbReference type="PANTHER" id="PTHR34292:SF1">
    <property type="entry name" value="OUTER SPORE WALL PROTEIN RRT8"/>
    <property type="match status" value="1"/>
</dbReference>
<dbReference type="OrthoDB" id="2107885at2759"/>
<evidence type="ECO:0000313" key="15">
    <source>
        <dbReference type="EMBL" id="EGS19505.1"/>
    </source>
</evidence>
<dbReference type="GO" id="GO:0031176">
    <property type="term" value="F:endo-1,4-beta-xylanase activity"/>
    <property type="evidence" value="ECO:0007669"/>
    <property type="project" value="UniProtKB-UniRule"/>
</dbReference>
<keyword evidence="7 11" id="KW-0378">Hydrolase</keyword>
<evidence type="ECO:0000313" key="16">
    <source>
        <dbReference type="Proteomes" id="UP000008066"/>
    </source>
</evidence>
<feature type="transmembrane region" description="Helical" evidence="12">
    <location>
        <begin position="293"/>
        <end position="313"/>
    </location>
</feature>
<evidence type="ECO:0000256" key="7">
    <source>
        <dbReference type="ARBA" id="ARBA00022801"/>
    </source>
</evidence>
<dbReference type="GO" id="GO:0005811">
    <property type="term" value="C:lipid droplet"/>
    <property type="evidence" value="ECO:0007669"/>
    <property type="project" value="TreeGrafter"/>
</dbReference>
<dbReference type="InterPro" id="IPR001137">
    <property type="entry name" value="Glyco_hydro_11"/>
</dbReference>